<dbReference type="Gene3D" id="3.30.830.10">
    <property type="entry name" value="Metalloenzyme, LuxS/M16 peptidase-like"/>
    <property type="match status" value="1"/>
</dbReference>
<dbReference type="SUPFAM" id="SSF63411">
    <property type="entry name" value="LuxS/MPP-like metallohydrolase"/>
    <property type="match status" value="1"/>
</dbReference>
<dbReference type="PANTHER" id="PTHR43016">
    <property type="entry name" value="PRESEQUENCE PROTEASE"/>
    <property type="match status" value="1"/>
</dbReference>
<dbReference type="AlphaFoldDB" id="A0A553JJS6"/>
<feature type="region of interest" description="Disordered" evidence="1">
    <location>
        <begin position="233"/>
        <end position="253"/>
    </location>
</feature>
<dbReference type="EMBL" id="VKGK01000028">
    <property type="protein sequence ID" value="TRY12710.1"/>
    <property type="molecule type" value="Genomic_DNA"/>
</dbReference>
<feature type="domain" description="Peptidase M16 N-terminal" evidence="2">
    <location>
        <begin position="57"/>
        <end position="138"/>
    </location>
</feature>
<dbReference type="GO" id="GO:0046872">
    <property type="term" value="F:metal ion binding"/>
    <property type="evidence" value="ECO:0007669"/>
    <property type="project" value="InterPro"/>
</dbReference>
<accession>A0A553JJS6</accession>
<dbReference type="Pfam" id="PF00675">
    <property type="entry name" value="Peptidase_M16"/>
    <property type="match status" value="1"/>
</dbReference>
<evidence type="ECO:0000256" key="1">
    <source>
        <dbReference type="SAM" id="MobiDB-lite"/>
    </source>
</evidence>
<dbReference type="InterPro" id="IPR011249">
    <property type="entry name" value="Metalloenz_LuxS/M16"/>
</dbReference>
<dbReference type="OrthoDB" id="9762027at2"/>
<comment type="caution">
    <text evidence="3">The sequence shown here is derived from an EMBL/GenBank/DDBJ whole genome shotgun (WGS) entry which is preliminary data.</text>
</comment>
<reference evidence="4" key="1">
    <citation type="submission" date="2019-07" db="EMBL/GenBank/DDBJ databases">
        <title>Shewanella sp. YLB-08 draft genomic sequence.</title>
        <authorList>
            <person name="Yu L."/>
        </authorList>
    </citation>
    <scope>NUCLEOTIDE SEQUENCE [LARGE SCALE GENOMIC DNA]</scope>
    <source>
        <strain evidence="4">JCM 20706</strain>
    </source>
</reference>
<proteinExistence type="predicted"/>
<dbReference type="InterPro" id="IPR011765">
    <property type="entry name" value="Pept_M16_N"/>
</dbReference>
<protein>
    <recommendedName>
        <fullName evidence="2">Peptidase M16 N-terminal domain-containing protein</fullName>
    </recommendedName>
</protein>
<dbReference type="Proteomes" id="UP000318126">
    <property type="component" value="Unassembled WGS sequence"/>
</dbReference>
<keyword evidence="4" id="KW-1185">Reference proteome</keyword>
<evidence type="ECO:0000259" key="2">
    <source>
        <dbReference type="Pfam" id="PF00675"/>
    </source>
</evidence>
<organism evidence="3 4">
    <name type="scientific">Shewanella hanedai</name>
    <name type="common">Alteromonas hanedai</name>
    <dbReference type="NCBI Taxonomy" id="25"/>
    <lineage>
        <taxon>Bacteria</taxon>
        <taxon>Pseudomonadati</taxon>
        <taxon>Pseudomonadota</taxon>
        <taxon>Gammaproteobacteria</taxon>
        <taxon>Alteromonadales</taxon>
        <taxon>Shewanellaceae</taxon>
        <taxon>Shewanella</taxon>
    </lineage>
</organism>
<gene>
    <name evidence="3" type="ORF">FN961_19240</name>
</gene>
<sequence length="723" mass="82382">MKNEFQQQESPLIPNVSVNKYRHSSGFLHFNIKPNNEYLIESEQFSAVFFIKTPSHDDSGLAHVVEHLIFRRSKAYPQASSLFQLTSLSNARINASTLDDLTCFHCTSPDKASFELAVNYLIAGILSPVITEEELTQEIFDGDESGVVYRELLGYQLNPDYLEHIQILKGDTSKHKVYCHGGVTDCLPQLTLDTIIHYHQKYYQTENVQLITMTSDINALQMLLTQSIGDHCTDSSAENETRQQNNHEPTQDNNIQTTKFAANTQHTVYTWWVNIGYYKHINAIAHDLSDLVTQADGKMVPVSCDTNSRHQFAIRVICYPQHIGQIQALIIAHLSSHTPTRSIPDSSNNKYPEQINQIIQFYSLYTQPKINIENGNLLEQLNVKPLSSHLAEIEQKIDRQGLGMDSDTQGSLQSKHLNMQPQHECLMIKQLLAASSSSKYTLESTTVWSTFLIVECHQSINTGILAYILKRQYQLETMSLANLVLINNSDQLLPLNTLSDLSAIITENQRCYLPNLPQVFHQLYRQLDAVNNPKRLVESSFKLMTSDQLKESEHRPAFNVNVTRWMQASDEQNWLCHIPIKNENRVTAWLASYVIGASSHFLQPRLSGTCYSIASVYCDTSKVLSFYSAFDIDVEQRLVTLSESLRFIAEDINFLNETLSLAKYKLRQIYQEKHGKFDNEVLKKLSQLTQGIHGHTRDKRGIESLLNNISSKTLAHFIKHLLD</sequence>
<dbReference type="PANTHER" id="PTHR43016:SF16">
    <property type="entry name" value="METALLOPROTEASE, PUTATIVE (AFU_ORTHOLOGUE AFUA_4G07610)-RELATED"/>
    <property type="match status" value="1"/>
</dbReference>
<evidence type="ECO:0000313" key="3">
    <source>
        <dbReference type="EMBL" id="TRY12710.1"/>
    </source>
</evidence>
<name>A0A553JJS6_SHEHA</name>
<dbReference type="RefSeq" id="WP_144041802.1">
    <property type="nucleotide sequence ID" value="NZ_BMPL01000027.1"/>
</dbReference>
<evidence type="ECO:0000313" key="4">
    <source>
        <dbReference type="Proteomes" id="UP000318126"/>
    </source>
</evidence>